<evidence type="ECO:0000256" key="4">
    <source>
        <dbReference type="ARBA" id="ARBA00022807"/>
    </source>
</evidence>
<keyword evidence="4" id="KW-0788">Thiol protease</keyword>
<dbReference type="AlphaFoldDB" id="A0A915DCA9"/>
<dbReference type="PANTHER" id="PTHR12606:SF141">
    <property type="entry name" value="GH15225P-RELATED"/>
    <property type="match status" value="1"/>
</dbReference>
<reference evidence="7" key="1">
    <citation type="submission" date="2022-11" db="UniProtKB">
        <authorList>
            <consortium name="WormBaseParasite"/>
        </authorList>
    </citation>
    <scope>IDENTIFICATION</scope>
</reference>
<dbReference type="InterPro" id="IPR003653">
    <property type="entry name" value="Peptidase_C48_C"/>
</dbReference>
<proteinExistence type="inferred from homology"/>
<dbReference type="InterPro" id="IPR038765">
    <property type="entry name" value="Papain-like_cys_pep_sf"/>
</dbReference>
<evidence type="ECO:0000259" key="5">
    <source>
        <dbReference type="PROSITE" id="PS50600"/>
    </source>
</evidence>
<sequence>MKLLLFQVYAFDTLLYSQLKQKGPNKALNWTNNVDLFNFDLLLLLIHSPGHWSLVVINVEKVIINYYDSLHGDGNPHSNLTREFCKICNRKRLH</sequence>
<dbReference type="GO" id="GO:0016926">
    <property type="term" value="P:protein desumoylation"/>
    <property type="evidence" value="ECO:0007669"/>
    <property type="project" value="TreeGrafter"/>
</dbReference>
<dbReference type="Gene3D" id="3.40.395.10">
    <property type="entry name" value="Adenoviral Proteinase, Chain A"/>
    <property type="match status" value="1"/>
</dbReference>
<evidence type="ECO:0000256" key="3">
    <source>
        <dbReference type="ARBA" id="ARBA00022801"/>
    </source>
</evidence>
<dbReference type="Pfam" id="PF02902">
    <property type="entry name" value="Peptidase_C48"/>
    <property type="match status" value="1"/>
</dbReference>
<evidence type="ECO:0000313" key="6">
    <source>
        <dbReference type="Proteomes" id="UP000887574"/>
    </source>
</evidence>
<protein>
    <submittedName>
        <fullName evidence="7">Ubiquitin-like protease family profile domain-containing protein</fullName>
    </submittedName>
</protein>
<name>A0A915DCA9_9BILA</name>
<organism evidence="6 7">
    <name type="scientific">Ditylenchus dipsaci</name>
    <dbReference type="NCBI Taxonomy" id="166011"/>
    <lineage>
        <taxon>Eukaryota</taxon>
        <taxon>Metazoa</taxon>
        <taxon>Ecdysozoa</taxon>
        <taxon>Nematoda</taxon>
        <taxon>Chromadorea</taxon>
        <taxon>Rhabditida</taxon>
        <taxon>Tylenchina</taxon>
        <taxon>Tylenchomorpha</taxon>
        <taxon>Sphaerularioidea</taxon>
        <taxon>Anguinidae</taxon>
        <taxon>Anguininae</taxon>
        <taxon>Ditylenchus</taxon>
    </lineage>
</organism>
<dbReference type="GO" id="GO:0006508">
    <property type="term" value="P:proteolysis"/>
    <property type="evidence" value="ECO:0007669"/>
    <property type="project" value="UniProtKB-KW"/>
</dbReference>
<dbReference type="GO" id="GO:0005634">
    <property type="term" value="C:nucleus"/>
    <property type="evidence" value="ECO:0007669"/>
    <property type="project" value="TreeGrafter"/>
</dbReference>
<keyword evidence="3" id="KW-0378">Hydrolase</keyword>
<accession>A0A915DCA9</accession>
<evidence type="ECO:0000313" key="7">
    <source>
        <dbReference type="WBParaSite" id="jg184"/>
    </source>
</evidence>
<dbReference type="WBParaSite" id="jg184">
    <property type="protein sequence ID" value="jg184"/>
    <property type="gene ID" value="jg184"/>
</dbReference>
<feature type="domain" description="Ubiquitin-like protease family profile" evidence="5">
    <location>
        <begin position="1"/>
        <end position="94"/>
    </location>
</feature>
<keyword evidence="6" id="KW-1185">Reference proteome</keyword>
<evidence type="ECO:0000256" key="1">
    <source>
        <dbReference type="ARBA" id="ARBA00005234"/>
    </source>
</evidence>
<dbReference type="PROSITE" id="PS50600">
    <property type="entry name" value="ULP_PROTEASE"/>
    <property type="match status" value="1"/>
</dbReference>
<keyword evidence="2" id="KW-0645">Protease</keyword>
<evidence type="ECO:0000256" key="2">
    <source>
        <dbReference type="ARBA" id="ARBA00022670"/>
    </source>
</evidence>
<comment type="similarity">
    <text evidence="1">Belongs to the peptidase C48 family.</text>
</comment>
<dbReference type="GO" id="GO:0016929">
    <property type="term" value="F:deSUMOylase activity"/>
    <property type="evidence" value="ECO:0007669"/>
    <property type="project" value="TreeGrafter"/>
</dbReference>
<dbReference type="PANTHER" id="PTHR12606">
    <property type="entry name" value="SENTRIN/SUMO-SPECIFIC PROTEASE"/>
    <property type="match status" value="1"/>
</dbReference>
<dbReference type="Proteomes" id="UP000887574">
    <property type="component" value="Unplaced"/>
</dbReference>
<dbReference type="SUPFAM" id="SSF54001">
    <property type="entry name" value="Cysteine proteinases"/>
    <property type="match status" value="1"/>
</dbReference>